<feature type="region of interest" description="Disordered" evidence="1">
    <location>
        <begin position="316"/>
        <end position="347"/>
    </location>
</feature>
<dbReference type="GO" id="GO:0004672">
    <property type="term" value="F:protein kinase activity"/>
    <property type="evidence" value="ECO:0007669"/>
    <property type="project" value="InterPro"/>
</dbReference>
<dbReference type="InParanoid" id="A0A0C2WQ19"/>
<dbReference type="Pfam" id="PF00069">
    <property type="entry name" value="Pkinase"/>
    <property type="match status" value="1"/>
</dbReference>
<dbReference type="Proteomes" id="UP000054549">
    <property type="component" value="Unassembled WGS sequence"/>
</dbReference>
<sequence>MSQTYRLAQILGTGTYVSRLCLSLPFLIAICQPQGLVFQAVEINSGRTVALKKSRVSQRVNRTVLRYESRILRLPQGHPAIPAIYGYGHLPHFEYLAMELLGPSVKDCTTGPVSVITVVRVVLQMLSALEHIHKHGFVHRDIKPENALSSPTDPSKIVLIDFGISRRIKPAPPTRYDPLKESRHIVGTLHWASLNAHDGIDLGPRDDLESLAYTAFFLLHGDLPWRTSGSHNESMKNSMRRIRASKAAASGDTLGASFPAEFGYLLDCSRRLEYDQMPDYAELKRRFTDLNRRLEGKDAEGPLDWSSVRISIREECTGSEISHSEDNTESDEESDADNEEESFSNSYFDWDIGDWDIQDARDRSLTLPIEQVELADSSIPQIVEVTHDQ</sequence>
<organism evidence="3 4">
    <name type="scientific">Amanita muscaria (strain Koide BX008)</name>
    <dbReference type="NCBI Taxonomy" id="946122"/>
    <lineage>
        <taxon>Eukaryota</taxon>
        <taxon>Fungi</taxon>
        <taxon>Dikarya</taxon>
        <taxon>Basidiomycota</taxon>
        <taxon>Agaricomycotina</taxon>
        <taxon>Agaricomycetes</taxon>
        <taxon>Agaricomycetidae</taxon>
        <taxon>Agaricales</taxon>
        <taxon>Pluteineae</taxon>
        <taxon>Amanitaceae</taxon>
        <taxon>Amanita</taxon>
    </lineage>
</organism>
<dbReference type="AlphaFoldDB" id="A0A0C2WQ19"/>
<dbReference type="PANTHER" id="PTHR11909">
    <property type="entry name" value="CASEIN KINASE-RELATED"/>
    <property type="match status" value="1"/>
</dbReference>
<proteinExistence type="predicted"/>
<gene>
    <name evidence="3" type="ORF">M378DRAFT_170698</name>
</gene>
<dbReference type="SMART" id="SM00220">
    <property type="entry name" value="S_TKc"/>
    <property type="match status" value="1"/>
</dbReference>
<dbReference type="SUPFAM" id="SSF56112">
    <property type="entry name" value="Protein kinase-like (PK-like)"/>
    <property type="match status" value="1"/>
</dbReference>
<feature type="compositionally biased region" description="Acidic residues" evidence="1">
    <location>
        <begin position="327"/>
        <end position="342"/>
    </location>
</feature>
<dbReference type="Gene3D" id="1.10.510.10">
    <property type="entry name" value="Transferase(Phosphotransferase) domain 1"/>
    <property type="match status" value="1"/>
</dbReference>
<dbReference type="EMBL" id="KN818340">
    <property type="protein sequence ID" value="KIL58348.1"/>
    <property type="molecule type" value="Genomic_DNA"/>
</dbReference>
<dbReference type="GO" id="GO:0005524">
    <property type="term" value="F:ATP binding"/>
    <property type="evidence" value="ECO:0007669"/>
    <property type="project" value="InterPro"/>
</dbReference>
<feature type="compositionally biased region" description="Basic and acidic residues" evidence="1">
    <location>
        <begin position="316"/>
        <end position="326"/>
    </location>
</feature>
<protein>
    <recommendedName>
        <fullName evidence="2">Protein kinase domain-containing protein</fullName>
    </recommendedName>
</protein>
<evidence type="ECO:0000259" key="2">
    <source>
        <dbReference type="PROSITE" id="PS50011"/>
    </source>
</evidence>
<dbReference type="InterPro" id="IPR050235">
    <property type="entry name" value="CK1_Ser-Thr_kinase"/>
</dbReference>
<name>A0A0C2WQ19_AMAMK</name>
<evidence type="ECO:0000313" key="4">
    <source>
        <dbReference type="Proteomes" id="UP000054549"/>
    </source>
</evidence>
<dbReference type="PROSITE" id="PS50011">
    <property type="entry name" value="PROTEIN_KINASE_DOM"/>
    <property type="match status" value="1"/>
</dbReference>
<dbReference type="HOGENOM" id="CLU_019279_2_0_1"/>
<dbReference type="InterPro" id="IPR011009">
    <property type="entry name" value="Kinase-like_dom_sf"/>
</dbReference>
<dbReference type="InterPro" id="IPR000719">
    <property type="entry name" value="Prot_kinase_dom"/>
</dbReference>
<reference evidence="3 4" key="1">
    <citation type="submission" date="2014-04" db="EMBL/GenBank/DDBJ databases">
        <title>Evolutionary Origins and Diversification of the Mycorrhizal Mutualists.</title>
        <authorList>
            <consortium name="DOE Joint Genome Institute"/>
            <consortium name="Mycorrhizal Genomics Consortium"/>
            <person name="Kohler A."/>
            <person name="Kuo A."/>
            <person name="Nagy L.G."/>
            <person name="Floudas D."/>
            <person name="Copeland A."/>
            <person name="Barry K.W."/>
            <person name="Cichocki N."/>
            <person name="Veneault-Fourrey C."/>
            <person name="LaButti K."/>
            <person name="Lindquist E.A."/>
            <person name="Lipzen A."/>
            <person name="Lundell T."/>
            <person name="Morin E."/>
            <person name="Murat C."/>
            <person name="Riley R."/>
            <person name="Ohm R."/>
            <person name="Sun H."/>
            <person name="Tunlid A."/>
            <person name="Henrissat B."/>
            <person name="Grigoriev I.V."/>
            <person name="Hibbett D.S."/>
            <person name="Martin F."/>
        </authorList>
    </citation>
    <scope>NUCLEOTIDE SEQUENCE [LARGE SCALE GENOMIC DNA]</scope>
    <source>
        <strain evidence="3 4">Koide BX008</strain>
    </source>
</reference>
<keyword evidence="4" id="KW-1185">Reference proteome</keyword>
<feature type="domain" description="Protein kinase" evidence="2">
    <location>
        <begin position="5"/>
        <end position="288"/>
    </location>
</feature>
<dbReference type="OrthoDB" id="5579860at2759"/>
<dbReference type="STRING" id="946122.A0A0C2WQ19"/>
<evidence type="ECO:0000256" key="1">
    <source>
        <dbReference type="SAM" id="MobiDB-lite"/>
    </source>
</evidence>
<evidence type="ECO:0000313" key="3">
    <source>
        <dbReference type="EMBL" id="KIL58348.1"/>
    </source>
</evidence>
<accession>A0A0C2WQ19</accession>